<feature type="domain" description="Peptidase M24" evidence="1">
    <location>
        <begin position="18"/>
        <end position="176"/>
    </location>
</feature>
<dbReference type="InterPro" id="IPR036005">
    <property type="entry name" value="Creatinase/aminopeptidase-like"/>
</dbReference>
<dbReference type="PANTHER" id="PTHR46112">
    <property type="entry name" value="AMINOPEPTIDASE"/>
    <property type="match status" value="1"/>
</dbReference>
<protein>
    <submittedName>
        <fullName evidence="2">M24 family metallopeptidase</fullName>
    </submittedName>
</protein>
<evidence type="ECO:0000259" key="1">
    <source>
        <dbReference type="Pfam" id="PF00557"/>
    </source>
</evidence>
<dbReference type="PANTHER" id="PTHR46112:SF8">
    <property type="entry name" value="CYTOPLASMIC PEPTIDASE PEPQ-RELATED"/>
    <property type="match status" value="1"/>
</dbReference>
<proteinExistence type="predicted"/>
<reference evidence="2 3" key="1">
    <citation type="submission" date="2024-09" db="EMBL/GenBank/DDBJ databases">
        <authorList>
            <person name="Sun Q."/>
            <person name="Mori K."/>
        </authorList>
    </citation>
    <scope>NUCLEOTIDE SEQUENCE [LARGE SCALE GENOMIC DNA]</scope>
    <source>
        <strain evidence="2 3">KCTC 23315</strain>
    </source>
</reference>
<dbReference type="RefSeq" id="WP_377247864.1">
    <property type="nucleotide sequence ID" value="NZ_JBHLXP010000005.1"/>
</dbReference>
<keyword evidence="3" id="KW-1185">Reference proteome</keyword>
<dbReference type="Pfam" id="PF00557">
    <property type="entry name" value="Peptidase_M24"/>
    <property type="match status" value="1"/>
</dbReference>
<dbReference type="CDD" id="cd01066">
    <property type="entry name" value="APP_MetAP"/>
    <property type="match status" value="1"/>
</dbReference>
<name>A0ABV6BHG7_9GAMM</name>
<dbReference type="InterPro" id="IPR050659">
    <property type="entry name" value="Peptidase_M24B"/>
</dbReference>
<organism evidence="2 3">
    <name type="scientific">Rheinheimera tilapiae</name>
    <dbReference type="NCBI Taxonomy" id="875043"/>
    <lineage>
        <taxon>Bacteria</taxon>
        <taxon>Pseudomonadati</taxon>
        <taxon>Pseudomonadota</taxon>
        <taxon>Gammaproteobacteria</taxon>
        <taxon>Chromatiales</taxon>
        <taxon>Chromatiaceae</taxon>
        <taxon>Rheinheimera</taxon>
    </lineage>
</organism>
<sequence length="220" mass="23970">MQNQSLAQAVGPNFSIAAMQQAQMHALQVLQQLADQMQPGMTEQQACALALKLLQQAGAEQHWHPPIVRFGHNTAKIYSEASDAAVLLQAEDIFFVDIGPVFAGHEADVGATYCLGHNPVHRKVQQAVHQVFDQVAAHWRQTGCSGEALYQFAAEAAARYGMQLNHQIKGHRVGDFPHKLYASGQLGGCDGEVRSGIWVLEIQLLDPTSGFGGFVEQVLF</sequence>
<dbReference type="EMBL" id="JBHLXP010000005">
    <property type="protein sequence ID" value="MFC0050315.1"/>
    <property type="molecule type" value="Genomic_DNA"/>
</dbReference>
<comment type="caution">
    <text evidence="2">The sequence shown here is derived from an EMBL/GenBank/DDBJ whole genome shotgun (WGS) entry which is preliminary data.</text>
</comment>
<gene>
    <name evidence="2" type="ORF">ACFFJP_18610</name>
</gene>
<dbReference type="InterPro" id="IPR000994">
    <property type="entry name" value="Pept_M24"/>
</dbReference>
<evidence type="ECO:0000313" key="2">
    <source>
        <dbReference type="EMBL" id="MFC0050315.1"/>
    </source>
</evidence>
<dbReference type="Proteomes" id="UP001589813">
    <property type="component" value="Unassembled WGS sequence"/>
</dbReference>
<accession>A0ABV6BHG7</accession>
<dbReference type="SUPFAM" id="SSF55920">
    <property type="entry name" value="Creatinase/aminopeptidase"/>
    <property type="match status" value="1"/>
</dbReference>
<dbReference type="Gene3D" id="3.90.230.10">
    <property type="entry name" value="Creatinase/methionine aminopeptidase superfamily"/>
    <property type="match status" value="1"/>
</dbReference>
<evidence type="ECO:0000313" key="3">
    <source>
        <dbReference type="Proteomes" id="UP001589813"/>
    </source>
</evidence>